<keyword evidence="1" id="KW-0812">Transmembrane</keyword>
<dbReference type="AlphaFoldDB" id="A0A0W8E2T4"/>
<evidence type="ECO:0008006" key="3">
    <source>
        <dbReference type="Google" id="ProtNLM"/>
    </source>
</evidence>
<protein>
    <recommendedName>
        <fullName evidence="3">DUF4321 domain-containing protein</fullName>
    </recommendedName>
</protein>
<comment type="caution">
    <text evidence="2">The sequence shown here is derived from an EMBL/GenBank/DDBJ whole genome shotgun (WGS) entry which is preliminary data.</text>
</comment>
<evidence type="ECO:0000313" key="2">
    <source>
        <dbReference type="EMBL" id="KUG02938.1"/>
    </source>
</evidence>
<reference evidence="2" key="1">
    <citation type="journal article" date="2015" name="Proc. Natl. Acad. Sci. U.S.A.">
        <title>Networks of energetic and metabolic interactions define dynamics in microbial communities.</title>
        <authorList>
            <person name="Embree M."/>
            <person name="Liu J.K."/>
            <person name="Al-Bassam M.M."/>
            <person name="Zengler K."/>
        </authorList>
    </citation>
    <scope>NUCLEOTIDE SEQUENCE</scope>
</reference>
<dbReference type="EMBL" id="LNQE01001901">
    <property type="protein sequence ID" value="KUG02938.1"/>
    <property type="molecule type" value="Genomic_DNA"/>
</dbReference>
<evidence type="ECO:0000256" key="1">
    <source>
        <dbReference type="SAM" id="Phobius"/>
    </source>
</evidence>
<keyword evidence="1" id="KW-0472">Membrane</keyword>
<name>A0A0W8E2T4_9ZZZZ</name>
<accession>A0A0W8E2T4</accession>
<sequence>MAGKTRTYPGWQIFILLLVLGGIIGGWIGDAIVTLWPAANILGETQSVGIPGFSVDLGVINFSLGFMMHINLLTIAGFIVAYIVYKRL</sequence>
<proteinExistence type="predicted"/>
<feature type="transmembrane region" description="Helical" evidence="1">
    <location>
        <begin position="12"/>
        <end position="39"/>
    </location>
</feature>
<organism evidence="2">
    <name type="scientific">hydrocarbon metagenome</name>
    <dbReference type="NCBI Taxonomy" id="938273"/>
    <lineage>
        <taxon>unclassified sequences</taxon>
        <taxon>metagenomes</taxon>
        <taxon>ecological metagenomes</taxon>
    </lineage>
</organism>
<gene>
    <name evidence="2" type="ORF">ASZ90_019716</name>
</gene>
<dbReference type="InterPro" id="IPR025470">
    <property type="entry name" value="DUF4321"/>
</dbReference>
<dbReference type="Pfam" id="PF14209">
    <property type="entry name" value="DUF4321"/>
    <property type="match status" value="1"/>
</dbReference>
<feature type="transmembrane region" description="Helical" evidence="1">
    <location>
        <begin position="59"/>
        <end position="85"/>
    </location>
</feature>
<keyword evidence="1" id="KW-1133">Transmembrane helix</keyword>